<evidence type="ECO:0000256" key="1">
    <source>
        <dbReference type="SAM" id="Phobius"/>
    </source>
</evidence>
<evidence type="ECO:0000313" key="3">
    <source>
        <dbReference type="Proteomes" id="UP000193067"/>
    </source>
</evidence>
<gene>
    <name evidence="2" type="ORF">PYCCODRAFT_1358764</name>
</gene>
<proteinExistence type="predicted"/>
<sequence length="492" mass="54940">MTLTIRDIGIVPSVERFVSTNYLLRHIVVLGVLIVLALCVSAVTYVLGIHYGRPTRFSSSDPRVGFQSGSSGRDTMDIISSCASTLVTCIYSSVHFDVPRSYAHRLPFLSKLTSRDYWLELWTKVSFWLLGLLSPEMLVLHAFYEYMLARRDVSWMRAHGYVEWNLSHSFAADMGVLVLPSDVTSTSGTGGAAADAGMVRARSLRSGFALHEQLLHKSEPGALDCKALEYELADHVKADALFKILTTLQIVRFFLGTLARWIVRLPIAPLEYITCAYVGCTLVYYGLWFHKPYNVNECIVLRIAPELRRAQQIRPSHQPLTIDDAGTVQAATIQGGRQPLRLILQKAWKSFLNPPLSDAHRMHGSVRMWQTSPYMTQGSLVAAAASLLVGLAHLACWDVEFPNANGQPLWRVCTLVLIIIPIIVFVIILGAAIIQRRWVTAVMNVMALSLIVVYCIARLVLFILLGHSFESLPAAVYSTRDVPWLSYIPFIH</sequence>
<dbReference type="PANTHER" id="PTHR35043:SF7">
    <property type="entry name" value="TRANSCRIPTION FACTOR DOMAIN-CONTAINING PROTEIN"/>
    <property type="match status" value="1"/>
</dbReference>
<name>A0A1Y2J188_TRAC3</name>
<keyword evidence="3" id="KW-1185">Reference proteome</keyword>
<feature type="transmembrane region" description="Helical" evidence="1">
    <location>
        <begin position="446"/>
        <end position="465"/>
    </location>
</feature>
<dbReference type="EMBL" id="KZ084088">
    <property type="protein sequence ID" value="OSD07175.1"/>
    <property type="molecule type" value="Genomic_DNA"/>
</dbReference>
<reference evidence="2 3" key="1">
    <citation type="journal article" date="2015" name="Biotechnol. Biofuels">
        <title>Enhanced degradation of softwood versus hardwood by the white-rot fungus Pycnoporus coccineus.</title>
        <authorList>
            <person name="Couturier M."/>
            <person name="Navarro D."/>
            <person name="Chevret D."/>
            <person name="Henrissat B."/>
            <person name="Piumi F."/>
            <person name="Ruiz-Duenas F.J."/>
            <person name="Martinez A.T."/>
            <person name="Grigoriev I.V."/>
            <person name="Riley R."/>
            <person name="Lipzen A."/>
            <person name="Berrin J.G."/>
            <person name="Master E.R."/>
            <person name="Rosso M.N."/>
        </authorList>
    </citation>
    <scope>NUCLEOTIDE SEQUENCE [LARGE SCALE GENOMIC DNA]</scope>
    <source>
        <strain evidence="2 3">BRFM310</strain>
    </source>
</reference>
<accession>A0A1Y2J188</accession>
<keyword evidence="1" id="KW-0472">Membrane</keyword>
<protein>
    <submittedName>
        <fullName evidence="2">Uncharacterized protein</fullName>
    </submittedName>
</protein>
<feature type="transmembrane region" description="Helical" evidence="1">
    <location>
        <begin position="409"/>
        <end position="434"/>
    </location>
</feature>
<feature type="transmembrane region" description="Helical" evidence="1">
    <location>
        <begin position="125"/>
        <end position="144"/>
    </location>
</feature>
<dbReference type="PANTHER" id="PTHR35043">
    <property type="entry name" value="TRANSCRIPTION FACTOR DOMAIN-CONTAINING PROTEIN"/>
    <property type="match status" value="1"/>
</dbReference>
<dbReference type="OrthoDB" id="2733714at2759"/>
<keyword evidence="1" id="KW-0812">Transmembrane</keyword>
<organism evidence="2 3">
    <name type="scientific">Trametes coccinea (strain BRFM310)</name>
    <name type="common">Pycnoporus coccineus</name>
    <dbReference type="NCBI Taxonomy" id="1353009"/>
    <lineage>
        <taxon>Eukaryota</taxon>
        <taxon>Fungi</taxon>
        <taxon>Dikarya</taxon>
        <taxon>Basidiomycota</taxon>
        <taxon>Agaricomycotina</taxon>
        <taxon>Agaricomycetes</taxon>
        <taxon>Polyporales</taxon>
        <taxon>Polyporaceae</taxon>
        <taxon>Trametes</taxon>
    </lineage>
</organism>
<feature type="transmembrane region" description="Helical" evidence="1">
    <location>
        <begin position="240"/>
        <end position="263"/>
    </location>
</feature>
<feature type="transmembrane region" description="Helical" evidence="1">
    <location>
        <begin position="374"/>
        <end position="397"/>
    </location>
</feature>
<dbReference type="AlphaFoldDB" id="A0A1Y2J188"/>
<evidence type="ECO:0000313" key="2">
    <source>
        <dbReference type="EMBL" id="OSD07175.1"/>
    </source>
</evidence>
<feature type="transmembrane region" description="Helical" evidence="1">
    <location>
        <begin position="23"/>
        <end position="47"/>
    </location>
</feature>
<dbReference type="STRING" id="1353009.A0A1Y2J188"/>
<keyword evidence="1" id="KW-1133">Transmembrane helix</keyword>
<feature type="transmembrane region" description="Helical" evidence="1">
    <location>
        <begin position="270"/>
        <end position="287"/>
    </location>
</feature>
<dbReference type="Proteomes" id="UP000193067">
    <property type="component" value="Unassembled WGS sequence"/>
</dbReference>